<comment type="caution">
    <text evidence="2">The sequence shown here is derived from an EMBL/GenBank/DDBJ whole genome shotgun (WGS) entry which is preliminary data.</text>
</comment>
<feature type="domain" description="DUF4216" evidence="1">
    <location>
        <begin position="114"/>
        <end position="187"/>
    </location>
</feature>
<protein>
    <recommendedName>
        <fullName evidence="1">DUF4216 domain-containing protein</fullName>
    </recommendedName>
</protein>
<dbReference type="Pfam" id="PF13952">
    <property type="entry name" value="DUF4216"/>
    <property type="match status" value="1"/>
</dbReference>
<reference evidence="3" key="1">
    <citation type="submission" date="2016-06" db="EMBL/GenBank/DDBJ databases">
        <title>Parallel loss of symbiosis genes in relatives of nitrogen-fixing non-legume Parasponia.</title>
        <authorList>
            <person name="Van Velzen R."/>
            <person name="Holmer R."/>
            <person name="Bu F."/>
            <person name="Rutten L."/>
            <person name="Van Zeijl A."/>
            <person name="Liu W."/>
            <person name="Santuari L."/>
            <person name="Cao Q."/>
            <person name="Sharma T."/>
            <person name="Shen D."/>
            <person name="Roswanjaya Y."/>
            <person name="Wardhani T."/>
            <person name="Kalhor M.S."/>
            <person name="Jansen J."/>
            <person name="Van den Hoogen J."/>
            <person name="Gungor B."/>
            <person name="Hartog M."/>
            <person name="Hontelez J."/>
            <person name="Verver J."/>
            <person name="Yang W.-C."/>
            <person name="Schijlen E."/>
            <person name="Repin R."/>
            <person name="Schilthuizen M."/>
            <person name="Schranz E."/>
            <person name="Heidstra R."/>
            <person name="Miyata K."/>
            <person name="Fedorova E."/>
            <person name="Kohlen W."/>
            <person name="Bisseling T."/>
            <person name="Smit S."/>
            <person name="Geurts R."/>
        </authorList>
    </citation>
    <scope>NUCLEOTIDE SEQUENCE [LARGE SCALE GENOMIC DNA]</scope>
    <source>
        <strain evidence="3">cv. RG33-2</strain>
    </source>
</reference>
<dbReference type="InParanoid" id="A0A2P5EZT7"/>
<evidence type="ECO:0000313" key="2">
    <source>
        <dbReference type="EMBL" id="PON91048.1"/>
    </source>
</evidence>
<keyword evidence="3" id="KW-1185">Reference proteome</keyword>
<accession>A0A2P5EZT7</accession>
<name>A0A2P5EZT7_TREOI</name>
<dbReference type="Proteomes" id="UP000237000">
    <property type="component" value="Unassembled WGS sequence"/>
</dbReference>
<dbReference type="OrthoDB" id="1711966at2759"/>
<dbReference type="EMBL" id="JXTC01000077">
    <property type="protein sequence ID" value="PON91048.1"/>
    <property type="molecule type" value="Genomic_DNA"/>
</dbReference>
<evidence type="ECO:0000313" key="3">
    <source>
        <dbReference type="Proteomes" id="UP000237000"/>
    </source>
</evidence>
<dbReference type="InterPro" id="IPR025312">
    <property type="entry name" value="DUF4216"/>
</dbReference>
<dbReference type="AlphaFoldDB" id="A0A2P5EZT7"/>
<dbReference type="PANTHER" id="PTHR48258:SF10">
    <property type="entry name" value="DUF4218 DOMAIN-CONTAINING PROTEIN"/>
    <property type="match status" value="1"/>
</dbReference>
<organism evidence="2 3">
    <name type="scientific">Trema orientale</name>
    <name type="common">Charcoal tree</name>
    <name type="synonym">Celtis orientalis</name>
    <dbReference type="NCBI Taxonomy" id="63057"/>
    <lineage>
        <taxon>Eukaryota</taxon>
        <taxon>Viridiplantae</taxon>
        <taxon>Streptophyta</taxon>
        <taxon>Embryophyta</taxon>
        <taxon>Tracheophyta</taxon>
        <taxon>Spermatophyta</taxon>
        <taxon>Magnoliopsida</taxon>
        <taxon>eudicotyledons</taxon>
        <taxon>Gunneridae</taxon>
        <taxon>Pentapetalae</taxon>
        <taxon>rosids</taxon>
        <taxon>fabids</taxon>
        <taxon>Rosales</taxon>
        <taxon>Cannabaceae</taxon>
        <taxon>Trema</taxon>
    </lineage>
</organism>
<gene>
    <name evidence="2" type="ORF">TorRG33x02_130790</name>
</gene>
<evidence type="ECO:0000259" key="1">
    <source>
        <dbReference type="Pfam" id="PF13952"/>
    </source>
</evidence>
<proteinExistence type="predicted"/>
<dbReference type="PANTHER" id="PTHR48258">
    <property type="entry name" value="DUF4218 DOMAIN-CONTAINING PROTEIN-RELATED"/>
    <property type="match status" value="1"/>
</dbReference>
<sequence>MMVTITIYSSCSQHMRELEENEGSNLNHLQELEFPEWFQKKVDNLLLGSPEATDELYVLASQSDFRAYSYPGCVVNGVKFLAHSRDVRRKTQNSGVCVSGIEDNTFYGVLEEVLELSYIKGCSVILFRCKWFDTKPKKKRIQRSKNNITSVCIDAEWYKNDPFILASQAQQMFYVDDILNGPRWKFVKHFRHRNIWDIPKPNTNDGDVVTNNFEVLQDDNSSSFCLVVNLPELDTFLYNCNDAQPQVVENEENIFKIVKHDDTFIDDDIEPNDTLEEYKMTNLWRKFMNLFLKLVVMSWKKLIVITMTKYNVTLFVSKIYIIKSTVTIY</sequence>